<evidence type="ECO:0000313" key="2">
    <source>
        <dbReference type="Proteomes" id="UP000307720"/>
    </source>
</evidence>
<keyword evidence="2" id="KW-1185">Reference proteome</keyword>
<proteinExistence type="predicted"/>
<dbReference type="Proteomes" id="UP000307720">
    <property type="component" value="Unassembled WGS sequence"/>
</dbReference>
<dbReference type="EMBL" id="SRZB01000012">
    <property type="protein sequence ID" value="TGX98931.1"/>
    <property type="molecule type" value="Genomic_DNA"/>
</dbReference>
<gene>
    <name evidence="1" type="ORF">E5357_07435</name>
</gene>
<sequence>MKNGNLYKGRLAVLYSIAAFLLVFCLFASNTPYGTAWKAYAAEGTLTESVNLEGVVYKEIEPGKMQLVEWAKNISWKEVIEIPETVTYDGKEYTVVSIGDNAFYNNAGKQSIAEVVFPDTIESIGENAFCFCTAMNSLNLPPNLKEVGNTAFLNCYAGGELTIPASVTRIGADAFRGMKISSLIILNPDTVYERSAFSDNRSLVSITLPDGMTSLGGKGFLSRCVSLAQIDLPESLTSIPDGALSSCTGLTEIQIPLSVNTIGGSAFYGCTGLKEVVVPEGVTEISVQTFCNCSEELSVTFPDSVTSVHNWIFWNDSVGREKYSKSVTVKCTSREVAALVAGIGHQKIELNGEPYELLAFDTDKYTFTITDSERRYVQLDKWKGAQPSGEIIIPETVEWEGNTYTVKTIGTSAFSTCSKITKITLPESITGIGKDAFMSCTGLESINLPDGLTRIEQWVFCACHALKEVELPQSLTYIGGFAFKECESLQTVDIPESCELIDTSAFWDCTGITNVTLHEGLTEIGDNVFSGCSGITEILLPDSLQKIGYYAFQNCTELANIKLGQGLIEIGGGIFQGCSKLTGTMLLPDSVTTIRQDAFADSSLSGVHVGGGLTILESGAFPDSIRLTTNSPEVWKLLSKNTSRENAPVLVWDGTCDVPAGMHTYVEGSIVITGSVTIGEGAVVTIMPDASLTIDNGGALTNHGEIEGEGVFTINGSLSGTGTLGEGIQMTFLLTGDMVADVGDAVYSAEPIVPEPEVSIMLGEKKTTFEKDVDFIYSYVNNTNPGTADVTVTPKEGGKLLGEAVTKRFTIGKAGQTAPSACNLTFTENKDKQTFTAAIERTEGAEYSFDGETWTDGNTKSDCQPNTAYTAYVRMKETDTHFASDVVKATLKSPELKKNGGNTGNEGGTEKPGGTENHLPAPEILKLRAAAGKKGVSVQITVNPVAGADRYEIYRISGKKTTLVTTTLPGKTQIRDEKPVQSAKYYAVSVSKDGSLKSAAGKVKALKLAKGTKIKKVSSTSRGIKIIWKRGKSVKKYVIYRSTKKNSGYVRVKTLGKKKLSYVDKKAKKGKKYYYRIAVVTKSNPSLMSTASKRAKCLF</sequence>
<evidence type="ECO:0000313" key="1">
    <source>
        <dbReference type="EMBL" id="TGX98931.1"/>
    </source>
</evidence>
<accession>A0AC61QZY1</accession>
<name>A0AC61QZY1_9FIRM</name>
<comment type="caution">
    <text evidence="1">The sequence shown here is derived from an EMBL/GenBank/DDBJ whole genome shotgun (WGS) entry which is preliminary data.</text>
</comment>
<organism evidence="1 2">
    <name type="scientific">Hominisplanchenecus murintestinalis</name>
    <dbReference type="NCBI Taxonomy" id="2941517"/>
    <lineage>
        <taxon>Bacteria</taxon>
        <taxon>Bacillati</taxon>
        <taxon>Bacillota</taxon>
        <taxon>Clostridia</taxon>
        <taxon>Lachnospirales</taxon>
        <taxon>Lachnospiraceae</taxon>
        <taxon>Hominisplanchenecus</taxon>
    </lineage>
</organism>
<protein>
    <submittedName>
        <fullName evidence="1">Leucine-rich repeat domain-containing protein</fullName>
    </submittedName>
</protein>
<reference evidence="1" key="1">
    <citation type="submission" date="2019-04" db="EMBL/GenBank/DDBJ databases">
        <title>Microbes associate with the intestines of laboratory mice.</title>
        <authorList>
            <person name="Navarre W."/>
            <person name="Wong E."/>
            <person name="Huang K."/>
            <person name="Tropini C."/>
            <person name="Ng K."/>
            <person name="Yu B."/>
        </authorList>
    </citation>
    <scope>NUCLEOTIDE SEQUENCE</scope>
    <source>
        <strain evidence="1">NM72_1-8</strain>
    </source>
</reference>